<sequence length="192" mass="21527">MNDEIITPAIRFFEDAMEKSGHSAEDLYPRASVRYIEAISAALIETINNEEVKRNCAMLVENGLNAIGEIKESFPEAASSSEFAAYCFVSLAHCLFYDRTFKDHNDQTKKIGSIVAINRAKQADIERARAKAAELWQADAAQEYRITDMAREVMDILKREGVTNLPAIERVKAWIRPVAPSYAKLGGKRKTP</sequence>
<dbReference type="Proteomes" id="UP000582981">
    <property type="component" value="Unassembled WGS sequence"/>
</dbReference>
<proteinExistence type="predicted"/>
<protein>
    <submittedName>
        <fullName evidence="1">Uncharacterized protein</fullName>
    </submittedName>
</protein>
<organism evidence="1 2">
    <name type="scientific">Pseudomonas gingeri</name>
    <dbReference type="NCBI Taxonomy" id="117681"/>
    <lineage>
        <taxon>Bacteria</taxon>
        <taxon>Pseudomonadati</taxon>
        <taxon>Pseudomonadota</taxon>
        <taxon>Gammaproteobacteria</taxon>
        <taxon>Pseudomonadales</taxon>
        <taxon>Pseudomonadaceae</taxon>
        <taxon>Pseudomonas</taxon>
    </lineage>
</organism>
<evidence type="ECO:0000313" key="1">
    <source>
        <dbReference type="EMBL" id="NWB48786.1"/>
    </source>
</evidence>
<reference evidence="1 2" key="1">
    <citation type="submission" date="2020-04" db="EMBL/GenBank/DDBJ databases">
        <title>Molecular characterization of pseudomonads from Agaricus bisporus reveal novel blotch 2 pathogens in Western Europe.</title>
        <authorList>
            <person name="Taparia T."/>
            <person name="Krijger M."/>
            <person name="Haynes E."/>
            <person name="Elpinstone J.G."/>
            <person name="Noble R."/>
            <person name="Van Der Wolf J."/>
        </authorList>
    </citation>
    <scope>NUCLEOTIDE SEQUENCE [LARGE SCALE GENOMIC DNA]</scope>
    <source>
        <strain evidence="1 2">F1001</strain>
    </source>
</reference>
<dbReference type="RefSeq" id="WP_177144847.1">
    <property type="nucleotide sequence ID" value="NZ_JACAPU010000022.1"/>
</dbReference>
<name>A0A7Y7WGI7_9PSED</name>
<evidence type="ECO:0000313" key="2">
    <source>
        <dbReference type="Proteomes" id="UP000582981"/>
    </source>
</evidence>
<comment type="caution">
    <text evidence="1">The sequence shown here is derived from an EMBL/GenBank/DDBJ whole genome shotgun (WGS) entry which is preliminary data.</text>
</comment>
<gene>
    <name evidence="1" type="ORF">HX829_20080</name>
</gene>
<accession>A0A7Y7WGI7</accession>
<dbReference type="EMBL" id="JACAPU010000022">
    <property type="protein sequence ID" value="NWB48786.1"/>
    <property type="molecule type" value="Genomic_DNA"/>
</dbReference>
<dbReference type="AlphaFoldDB" id="A0A7Y7WGI7"/>